<proteinExistence type="predicted"/>
<dbReference type="Proteomes" id="UP000033015">
    <property type="component" value="Segment"/>
</dbReference>
<dbReference type="KEGG" id="vg:26647902"/>
<dbReference type="GeneID" id="26647902"/>
<dbReference type="RefSeq" id="YP_009203703.1">
    <property type="nucleotide sequence ID" value="NC_028856.1"/>
</dbReference>
<reference evidence="1 2" key="1">
    <citation type="journal article" date="2015" name="Genome Announc.">
        <title>Complete Genome Sequence of Bacillus megaterium Siphophage Stahl.</title>
        <authorList>
            <person name="Brizendine A.M."/>
            <person name="Rousseau S."/>
            <person name="Hernandez A.C."/>
            <person name="Kuty Everett G.F."/>
        </authorList>
    </citation>
    <scope>NUCLEOTIDE SEQUENCE [LARGE SCALE GENOMIC DNA]</scope>
</reference>
<evidence type="ECO:0000313" key="1">
    <source>
        <dbReference type="EMBL" id="AKA61527.1"/>
    </source>
</evidence>
<gene>
    <name evidence="1" type="ORF">CPT_Stahl99</name>
</gene>
<organism evidence="1 2">
    <name type="scientific">Bacillus phage Stahl</name>
    <dbReference type="NCBI Taxonomy" id="1610832"/>
    <lineage>
        <taxon>Viruses</taxon>
        <taxon>Duplodnaviria</taxon>
        <taxon>Heunggongvirae</taxon>
        <taxon>Uroviricota</taxon>
        <taxon>Caudoviricetes</taxon>
        <taxon>Slashvirus</taxon>
        <taxon>Slashvirus stahl</taxon>
    </lineage>
</organism>
<accession>A0A0E3JQ82</accession>
<reference evidence="2" key="2">
    <citation type="submission" date="2015-01" db="EMBL/GenBank/DDBJ databases">
        <title>Complete Genome of Bacillus megaterium Siphophage Stahl.</title>
        <authorList>
            <person name="Brizendine A.M."/>
            <person name="Rousseau S."/>
            <person name="Hernandez A.C."/>
            <person name="Everett G.F.K."/>
        </authorList>
    </citation>
    <scope>NUCLEOTIDE SEQUENCE [LARGE SCALE GENOMIC DNA]</scope>
</reference>
<name>A0A0E3JQ82_9CAUD</name>
<keyword evidence="2" id="KW-1185">Reference proteome</keyword>
<dbReference type="EMBL" id="KP696447">
    <property type="protein sequence ID" value="AKA61527.1"/>
    <property type="molecule type" value="Genomic_DNA"/>
</dbReference>
<evidence type="ECO:0000313" key="2">
    <source>
        <dbReference type="Proteomes" id="UP000033015"/>
    </source>
</evidence>
<sequence>MEEEYVVNYKRVKALNADAATSDKVNYTKMFELIHQKYNEVVENSYQQLILVSGCGSMEEFQRLGYILKTSDNPDNKFNRTISLYKLGSFGSKHIMSLEIVADFTGGVVKFVSKLLVNEMEQE</sequence>
<protein>
    <submittedName>
        <fullName evidence="1">Uncharacterized protein</fullName>
    </submittedName>
</protein>
<dbReference type="OrthoDB" id="18203at10239"/>